<gene>
    <name evidence="1" type="ORF">X777_06885</name>
</gene>
<organism evidence="1 2">
    <name type="scientific">Ooceraea biroi</name>
    <name type="common">Clonal raider ant</name>
    <name type="synonym">Cerapachys biroi</name>
    <dbReference type="NCBI Taxonomy" id="2015173"/>
    <lineage>
        <taxon>Eukaryota</taxon>
        <taxon>Metazoa</taxon>
        <taxon>Ecdysozoa</taxon>
        <taxon>Arthropoda</taxon>
        <taxon>Hexapoda</taxon>
        <taxon>Insecta</taxon>
        <taxon>Pterygota</taxon>
        <taxon>Neoptera</taxon>
        <taxon>Endopterygota</taxon>
        <taxon>Hymenoptera</taxon>
        <taxon>Apocrita</taxon>
        <taxon>Aculeata</taxon>
        <taxon>Formicoidea</taxon>
        <taxon>Formicidae</taxon>
        <taxon>Dorylinae</taxon>
        <taxon>Ooceraea</taxon>
    </lineage>
</organism>
<evidence type="ECO:0000313" key="1">
    <source>
        <dbReference type="EMBL" id="EZA53621.1"/>
    </source>
</evidence>
<keyword evidence="2" id="KW-1185">Reference proteome</keyword>
<name>A0A026WDA7_OOCBI</name>
<accession>A0A026WDA7</accession>
<evidence type="ECO:0000313" key="2">
    <source>
        <dbReference type="Proteomes" id="UP000053097"/>
    </source>
</evidence>
<proteinExistence type="predicted"/>
<sequence>MQLACTSLKAENSVECTEKSNTSRNVCGFTGNKHPGHWAVCIKTSKSFY</sequence>
<dbReference type="AlphaFoldDB" id="A0A026WDA7"/>
<dbReference type="EMBL" id="KK107276">
    <property type="protein sequence ID" value="EZA53621.1"/>
    <property type="molecule type" value="Genomic_DNA"/>
</dbReference>
<protein>
    <submittedName>
        <fullName evidence="1">Uncharacterized protein</fullName>
    </submittedName>
</protein>
<reference evidence="1 2" key="1">
    <citation type="journal article" date="2014" name="Curr. Biol.">
        <title>The genome of the clonal raider ant Cerapachys biroi.</title>
        <authorList>
            <person name="Oxley P.R."/>
            <person name="Ji L."/>
            <person name="Fetter-Pruneda I."/>
            <person name="McKenzie S.K."/>
            <person name="Li C."/>
            <person name="Hu H."/>
            <person name="Zhang G."/>
            <person name="Kronauer D.J."/>
        </authorList>
    </citation>
    <scope>NUCLEOTIDE SEQUENCE [LARGE SCALE GENOMIC DNA]</scope>
</reference>
<dbReference type="Proteomes" id="UP000053097">
    <property type="component" value="Unassembled WGS sequence"/>
</dbReference>